<comment type="function">
    <text evidence="10">Catalyzes the oxidation of L-aspartate to iminoaspartate, the first step in the de novo biosynthesis of NAD(+).</text>
</comment>
<comment type="catalytic activity">
    <reaction evidence="12">
        <text>L-aspartate + O2 = iminosuccinate + H2O2</text>
        <dbReference type="Rhea" id="RHEA:25876"/>
        <dbReference type="ChEBI" id="CHEBI:15379"/>
        <dbReference type="ChEBI" id="CHEBI:16240"/>
        <dbReference type="ChEBI" id="CHEBI:29991"/>
        <dbReference type="ChEBI" id="CHEBI:77875"/>
        <dbReference type="EC" id="1.4.3.16"/>
    </reaction>
    <physiologicalReaction direction="left-to-right" evidence="12">
        <dbReference type="Rhea" id="RHEA:25877"/>
    </physiologicalReaction>
</comment>
<name>A0A414FY07_9ACTN</name>
<protein>
    <recommendedName>
        <fullName evidence="5">L-aspartate oxidase</fullName>
        <ecNumber evidence="4">1.4.3.16</ecNumber>
    </recommendedName>
    <alternativeName>
        <fullName evidence="11">Quinolinate synthase B</fullName>
    </alternativeName>
</protein>
<dbReference type="PRINTS" id="PR00368">
    <property type="entry name" value="FADPNR"/>
</dbReference>
<keyword evidence="6" id="KW-0285">Flavoprotein</keyword>
<dbReference type="GO" id="GO:0034628">
    <property type="term" value="P:'de novo' NAD+ biosynthetic process from L-aspartate"/>
    <property type="evidence" value="ECO:0007669"/>
    <property type="project" value="TreeGrafter"/>
</dbReference>
<dbReference type="InterPro" id="IPR015939">
    <property type="entry name" value="Fum_Rdtase/Succ_DH_flav-like_C"/>
</dbReference>
<evidence type="ECO:0000256" key="7">
    <source>
        <dbReference type="ARBA" id="ARBA00022642"/>
    </source>
</evidence>
<evidence type="ECO:0000313" key="15">
    <source>
        <dbReference type="EMBL" id="RHD56483.1"/>
    </source>
</evidence>
<evidence type="ECO:0000256" key="4">
    <source>
        <dbReference type="ARBA" id="ARBA00012173"/>
    </source>
</evidence>
<reference evidence="15 16" key="1">
    <citation type="submission" date="2018-08" db="EMBL/GenBank/DDBJ databases">
        <title>A genome reference for cultivated species of the human gut microbiota.</title>
        <authorList>
            <person name="Zou Y."/>
            <person name="Xue W."/>
            <person name="Luo G."/>
        </authorList>
    </citation>
    <scope>NUCLEOTIDE SEQUENCE [LARGE SCALE GENOMIC DNA]</scope>
    <source>
        <strain evidence="15 16">AM30-5LB</strain>
    </source>
</reference>
<accession>A0A414FY07</accession>
<dbReference type="Pfam" id="PF02910">
    <property type="entry name" value="Succ_DH_flav_C"/>
    <property type="match status" value="1"/>
</dbReference>
<evidence type="ECO:0000313" key="16">
    <source>
        <dbReference type="Proteomes" id="UP000286050"/>
    </source>
</evidence>
<dbReference type="InterPro" id="IPR037099">
    <property type="entry name" value="Fum_R/Succ_DH_flav-like_C_sf"/>
</dbReference>
<evidence type="ECO:0000256" key="9">
    <source>
        <dbReference type="ARBA" id="ARBA00023002"/>
    </source>
</evidence>
<dbReference type="RefSeq" id="WP_118271539.1">
    <property type="nucleotide sequence ID" value="NZ_QSJI01000002.1"/>
</dbReference>
<dbReference type="AlphaFoldDB" id="A0A414FY07"/>
<feature type="domain" description="Fumarate reductase/succinate dehydrogenase flavoprotein-like C-terminal" evidence="14">
    <location>
        <begin position="440"/>
        <end position="524"/>
    </location>
</feature>
<dbReference type="GO" id="GO:0033765">
    <property type="term" value="F:steroid dehydrogenase activity, acting on the CH-CH group of donors"/>
    <property type="evidence" value="ECO:0007669"/>
    <property type="project" value="UniProtKB-ARBA"/>
</dbReference>
<keyword evidence="8" id="KW-0274">FAD</keyword>
<dbReference type="InterPro" id="IPR005288">
    <property type="entry name" value="NadB"/>
</dbReference>
<dbReference type="InterPro" id="IPR027477">
    <property type="entry name" value="Succ_DH/fumarate_Rdtase_cat_sf"/>
</dbReference>
<dbReference type="SUPFAM" id="SSF46977">
    <property type="entry name" value="Succinate dehydrogenase/fumarate reductase flavoprotein C-terminal domain"/>
    <property type="match status" value="1"/>
</dbReference>
<evidence type="ECO:0000259" key="13">
    <source>
        <dbReference type="Pfam" id="PF00890"/>
    </source>
</evidence>
<comment type="pathway">
    <text evidence="2">Cofactor biosynthesis; NAD(+) biosynthesis; iminoaspartate from L-aspartate (oxidase route): step 1/1.</text>
</comment>
<comment type="similarity">
    <text evidence="3">Belongs to the FAD-dependent oxidoreductase 2 family. NadB subfamily.</text>
</comment>
<proteinExistence type="inferred from homology"/>
<dbReference type="Gene3D" id="3.90.700.10">
    <property type="entry name" value="Succinate dehydrogenase/fumarate reductase flavoprotein, catalytic domain"/>
    <property type="match status" value="1"/>
</dbReference>
<dbReference type="PANTHER" id="PTHR42716">
    <property type="entry name" value="L-ASPARTATE OXIDASE"/>
    <property type="match status" value="1"/>
</dbReference>
<dbReference type="SUPFAM" id="SSF51905">
    <property type="entry name" value="FAD/NAD(P)-binding domain"/>
    <property type="match status" value="1"/>
</dbReference>
<evidence type="ECO:0000256" key="8">
    <source>
        <dbReference type="ARBA" id="ARBA00022827"/>
    </source>
</evidence>
<comment type="cofactor">
    <cofactor evidence="1">
        <name>FAD</name>
        <dbReference type="ChEBI" id="CHEBI:57692"/>
    </cofactor>
</comment>
<dbReference type="InterPro" id="IPR003953">
    <property type="entry name" value="FAD-dep_OxRdtase_2_FAD-bd"/>
</dbReference>
<evidence type="ECO:0000256" key="1">
    <source>
        <dbReference type="ARBA" id="ARBA00001974"/>
    </source>
</evidence>
<evidence type="ECO:0000256" key="6">
    <source>
        <dbReference type="ARBA" id="ARBA00022630"/>
    </source>
</evidence>
<dbReference type="Pfam" id="PF00890">
    <property type="entry name" value="FAD_binding_2"/>
    <property type="match status" value="1"/>
</dbReference>
<dbReference type="EMBL" id="QSJI01000002">
    <property type="protein sequence ID" value="RHD56483.1"/>
    <property type="molecule type" value="Genomic_DNA"/>
</dbReference>
<evidence type="ECO:0000256" key="2">
    <source>
        <dbReference type="ARBA" id="ARBA00004950"/>
    </source>
</evidence>
<dbReference type="Gene3D" id="3.50.50.60">
    <property type="entry name" value="FAD/NAD(P)-binding domain"/>
    <property type="match status" value="2"/>
</dbReference>
<keyword evidence="9" id="KW-0560">Oxidoreductase</keyword>
<dbReference type="Gene3D" id="1.20.58.100">
    <property type="entry name" value="Fumarate reductase/succinate dehydrogenase flavoprotein-like, C-terminal domain"/>
    <property type="match status" value="1"/>
</dbReference>
<dbReference type="GO" id="GO:0008734">
    <property type="term" value="F:L-aspartate oxidase activity"/>
    <property type="evidence" value="ECO:0007669"/>
    <property type="project" value="UniProtKB-EC"/>
</dbReference>
<evidence type="ECO:0000256" key="10">
    <source>
        <dbReference type="ARBA" id="ARBA00029426"/>
    </source>
</evidence>
<dbReference type="Proteomes" id="UP000286050">
    <property type="component" value="Unassembled WGS sequence"/>
</dbReference>
<gene>
    <name evidence="15" type="ORF">DW787_02730</name>
</gene>
<dbReference type="EC" id="1.4.3.16" evidence="4"/>
<comment type="caution">
    <text evidence="15">The sequence shown here is derived from an EMBL/GenBank/DDBJ whole genome shotgun (WGS) entry which is preliminary data.</text>
</comment>
<keyword evidence="7" id="KW-0662">Pyridine nucleotide biosynthesis</keyword>
<evidence type="ECO:0000256" key="12">
    <source>
        <dbReference type="ARBA" id="ARBA00048305"/>
    </source>
</evidence>
<evidence type="ECO:0000256" key="3">
    <source>
        <dbReference type="ARBA" id="ARBA00008562"/>
    </source>
</evidence>
<sequence>MHEETDVLVIGGGIAGIVSSIEAARAGANVTIACAGPLFGGSSFYPGTWGLGLIGPADEEDEADLVTTIENVGCGVADPALVETFVHNIRPAIEWLEQELGVPLKRPASAESAREVTFIPCFDHANRLWRGITREAFERVARAEIERLGIGFLERCELMEIVRDQHGPVIGAILYDRRKQELFPFPAKSIILCSGGTGGLFERSLTSRDVLSSAHGIALDAGCSLVNIEFMQMMPGLVSPARGIVFNEKTFRYAVFEDPAGILPADRNGLSDLLEARSGHGPFTCRLGDELVDMAIDAAGADGIAVHYNFPKDGAPEFVQTFAQWMEDELGITPNDELRVAMYAHAANGGIRIDAHAKTSVPGLFACGEVTGGMHGADRIGGLSSANGLVFGRIAGKDAANQDTAASTCINADRILKESLERIRMNAAPLDEMDANRITKDMQGTMSAHAMIQRSEEGLATALDDIERLQREARYHGDCRGCVIPADAALARGIRVSSQLKLAQAMLQAMRSRTEGLGSHYRAD</sequence>
<feature type="domain" description="FAD-dependent oxidoreductase 2 FAD-binding" evidence="13">
    <location>
        <begin position="6"/>
        <end position="384"/>
    </location>
</feature>
<dbReference type="InterPro" id="IPR036188">
    <property type="entry name" value="FAD/NAD-bd_sf"/>
</dbReference>
<dbReference type="PRINTS" id="PR00411">
    <property type="entry name" value="PNDRDTASEI"/>
</dbReference>
<evidence type="ECO:0000256" key="11">
    <source>
        <dbReference type="ARBA" id="ARBA00030386"/>
    </source>
</evidence>
<evidence type="ECO:0000256" key="5">
    <source>
        <dbReference type="ARBA" id="ARBA00021901"/>
    </source>
</evidence>
<dbReference type="PANTHER" id="PTHR42716:SF2">
    <property type="entry name" value="L-ASPARTATE OXIDASE, CHLOROPLASTIC"/>
    <property type="match status" value="1"/>
</dbReference>
<evidence type="ECO:0000259" key="14">
    <source>
        <dbReference type="Pfam" id="PF02910"/>
    </source>
</evidence>
<organism evidence="15 16">
    <name type="scientific">Collinsella intestinalis</name>
    <dbReference type="NCBI Taxonomy" id="147207"/>
    <lineage>
        <taxon>Bacteria</taxon>
        <taxon>Bacillati</taxon>
        <taxon>Actinomycetota</taxon>
        <taxon>Coriobacteriia</taxon>
        <taxon>Coriobacteriales</taxon>
        <taxon>Coriobacteriaceae</taxon>
        <taxon>Collinsella</taxon>
    </lineage>
</organism>